<dbReference type="EMBL" id="FRFE01000002">
    <property type="protein sequence ID" value="SHO44198.1"/>
    <property type="molecule type" value="Genomic_DNA"/>
</dbReference>
<comment type="pathway">
    <text evidence="1 7">Carbohydrate degradation; pentose phosphate pathway; D-ribulose 5-phosphate from D-glucose 6-phosphate (oxidative stage): step 1/3.</text>
</comment>
<dbReference type="GO" id="GO:0004345">
    <property type="term" value="F:glucose-6-phosphate dehydrogenase activity"/>
    <property type="evidence" value="ECO:0007669"/>
    <property type="project" value="UniProtKB-UniRule"/>
</dbReference>
<dbReference type="Gene3D" id="3.40.50.720">
    <property type="entry name" value="NAD(P)-binding Rossmann-like Domain"/>
    <property type="match status" value="1"/>
</dbReference>
<evidence type="ECO:0000313" key="11">
    <source>
        <dbReference type="Proteomes" id="UP000184603"/>
    </source>
</evidence>
<dbReference type="PANTHER" id="PTHR23429">
    <property type="entry name" value="GLUCOSE-6-PHOSPHATE 1-DEHYDROGENASE G6PD"/>
    <property type="match status" value="1"/>
</dbReference>
<gene>
    <name evidence="7" type="primary">zwf</name>
    <name evidence="10" type="ORF">SAMN02745220_00697</name>
</gene>
<feature type="binding site" evidence="7">
    <location>
        <position position="179"/>
    </location>
    <ligand>
        <name>substrate</name>
    </ligand>
</feature>
<feature type="binding site" evidence="7">
    <location>
        <position position="46"/>
    </location>
    <ligand>
        <name>NADP(+)</name>
        <dbReference type="ChEBI" id="CHEBI:58349"/>
    </ligand>
</feature>
<dbReference type="AlphaFoldDB" id="A0A1M7XYR7"/>
<feature type="domain" description="Glucose-6-phosphate dehydrogenase C-terminal" evidence="9">
    <location>
        <begin position="186"/>
        <end position="472"/>
    </location>
</feature>
<feature type="active site" description="Proton acceptor" evidence="7">
    <location>
        <position position="237"/>
    </location>
</feature>
<dbReference type="InterPro" id="IPR001282">
    <property type="entry name" value="G6P_DH"/>
</dbReference>
<dbReference type="GO" id="GO:0006006">
    <property type="term" value="P:glucose metabolic process"/>
    <property type="evidence" value="ECO:0007669"/>
    <property type="project" value="UniProtKB-KW"/>
</dbReference>
<name>A0A1M7XYR7_9BACT</name>
<evidence type="ECO:0000256" key="5">
    <source>
        <dbReference type="ARBA" id="ARBA00023002"/>
    </source>
</evidence>
<keyword evidence="6 7" id="KW-0119">Carbohydrate metabolism</keyword>
<dbReference type="SUPFAM" id="SSF55347">
    <property type="entry name" value="Glyceraldehyde-3-phosphate dehydrogenase-like, C-terminal domain"/>
    <property type="match status" value="1"/>
</dbReference>
<dbReference type="SUPFAM" id="SSF51735">
    <property type="entry name" value="NAD(P)-binding Rossmann-fold domains"/>
    <property type="match status" value="1"/>
</dbReference>
<evidence type="ECO:0000259" key="8">
    <source>
        <dbReference type="Pfam" id="PF00479"/>
    </source>
</evidence>
<dbReference type="PIRSF" id="PIRSF000110">
    <property type="entry name" value="G6PD"/>
    <property type="match status" value="1"/>
</dbReference>
<dbReference type="PROSITE" id="PS00069">
    <property type="entry name" value="G6P_DEHYDROGENASE"/>
    <property type="match status" value="1"/>
</dbReference>
<sequence length="489" mass="55465">MNIESQMILIFGATGDLTRRKLIPSLCHLLQKKRLTSCTPIVCIGRRKMTTESFLELLAPDRYVDNIEKNVLEDLLSRIAYFHFDPASHKTGDFVEGIKGIQQSYGCTSNILIYLALPTTAFLQTAQLIGALNFDKGWRRVVFEKPFGENLASAVQLNRDIHSVLDEEEIYRVDHYLGKQLVQNILTLRFANEIFSGAWRRQAIDHVQITVAETLGVEKRAGYYDRSGAVRDMLQNHLLQLLSFVAMEPPAEVDGDGVRNEAVKVLEHLRPLQPSDIVVGQYGTGSINGENVLAYRQEEGVGDESTTETYVAIRAHVDTDRWLGVPFYLRTGKRLQQRYAEIRIVFKHTANNLVGRCGKPNMIIIRIQPYEGLALAFNVQKPTEQDETESVLMDFCHHCHFGPNTPEAYESILYNVMEGDHSLFPRHDWIEASWEYIDRLRDLAAPPVVYDSGSMGPAEADKLLEADGRKWQNDVVVARQLSPYPRFGL</sequence>
<organism evidence="10 11">
    <name type="scientific">Desulfopila aestuarii DSM 18488</name>
    <dbReference type="NCBI Taxonomy" id="1121416"/>
    <lineage>
        <taxon>Bacteria</taxon>
        <taxon>Pseudomonadati</taxon>
        <taxon>Thermodesulfobacteriota</taxon>
        <taxon>Desulfobulbia</taxon>
        <taxon>Desulfobulbales</taxon>
        <taxon>Desulfocapsaceae</taxon>
        <taxon>Desulfopila</taxon>
    </lineage>
</organism>
<keyword evidence="3 7" id="KW-0313">Glucose metabolism</keyword>
<evidence type="ECO:0000256" key="6">
    <source>
        <dbReference type="ARBA" id="ARBA00023277"/>
    </source>
</evidence>
<evidence type="ECO:0000256" key="4">
    <source>
        <dbReference type="ARBA" id="ARBA00022857"/>
    </source>
</evidence>
<comment type="catalytic activity">
    <reaction evidence="7">
        <text>D-glucose 6-phosphate + NADP(+) = 6-phospho-D-glucono-1,5-lactone + NADPH + H(+)</text>
        <dbReference type="Rhea" id="RHEA:15841"/>
        <dbReference type="ChEBI" id="CHEBI:15378"/>
        <dbReference type="ChEBI" id="CHEBI:57783"/>
        <dbReference type="ChEBI" id="CHEBI:57955"/>
        <dbReference type="ChEBI" id="CHEBI:58349"/>
        <dbReference type="ChEBI" id="CHEBI:61548"/>
        <dbReference type="EC" id="1.1.1.49"/>
    </reaction>
</comment>
<proteinExistence type="inferred from homology"/>
<keyword evidence="5 7" id="KW-0560">Oxidoreductase</keyword>
<dbReference type="Pfam" id="PF00479">
    <property type="entry name" value="G6PD_N"/>
    <property type="match status" value="1"/>
</dbReference>
<dbReference type="PANTHER" id="PTHR23429:SF0">
    <property type="entry name" value="GLUCOSE-6-PHOSPHATE 1-DEHYDROGENASE"/>
    <property type="match status" value="1"/>
</dbReference>
<comment type="function">
    <text evidence="7">Catalyzes the oxidation of glucose 6-phosphate to 6-phosphogluconolactone.</text>
</comment>
<evidence type="ECO:0000256" key="1">
    <source>
        <dbReference type="ARBA" id="ARBA00004937"/>
    </source>
</evidence>
<evidence type="ECO:0000313" key="10">
    <source>
        <dbReference type="EMBL" id="SHO44198.1"/>
    </source>
</evidence>
<comment type="caution">
    <text evidence="7">Lacks conserved residue(s) required for the propagation of feature annotation.</text>
</comment>
<dbReference type="GO" id="GO:0050661">
    <property type="term" value="F:NADP binding"/>
    <property type="evidence" value="ECO:0007669"/>
    <property type="project" value="UniProtKB-UniRule"/>
</dbReference>
<dbReference type="STRING" id="1121416.SAMN02745220_00697"/>
<feature type="binding site" evidence="7">
    <location>
        <position position="213"/>
    </location>
    <ligand>
        <name>substrate</name>
    </ligand>
</feature>
<evidence type="ECO:0000256" key="3">
    <source>
        <dbReference type="ARBA" id="ARBA00022526"/>
    </source>
</evidence>
<dbReference type="Proteomes" id="UP000184603">
    <property type="component" value="Unassembled WGS sequence"/>
</dbReference>
<dbReference type="GO" id="GO:0009051">
    <property type="term" value="P:pentose-phosphate shunt, oxidative branch"/>
    <property type="evidence" value="ECO:0007669"/>
    <property type="project" value="TreeGrafter"/>
</dbReference>
<dbReference type="EC" id="1.1.1.49" evidence="7"/>
<dbReference type="InterPro" id="IPR022675">
    <property type="entry name" value="G6P_DH_C"/>
</dbReference>
<feature type="binding site" evidence="7">
    <location>
        <position position="145"/>
    </location>
    <ligand>
        <name>NADP(+)</name>
        <dbReference type="ChEBI" id="CHEBI:58349"/>
    </ligand>
</feature>
<dbReference type="Pfam" id="PF02781">
    <property type="entry name" value="G6PD_C"/>
    <property type="match status" value="1"/>
</dbReference>
<protein>
    <recommendedName>
        <fullName evidence="7">Glucose-6-phosphate 1-dehydrogenase</fullName>
        <shortName evidence="7">G6PD</shortName>
        <ecNumber evidence="7">1.1.1.49</ecNumber>
    </recommendedName>
</protein>
<feature type="domain" description="Glucose-6-phosphate dehydrogenase NAD-binding" evidence="8">
    <location>
        <begin position="10"/>
        <end position="184"/>
    </location>
</feature>
<dbReference type="UniPathway" id="UPA00115">
    <property type="reaction ID" value="UER00408"/>
</dbReference>
<feature type="binding site" evidence="7">
    <location>
        <begin position="12"/>
        <end position="19"/>
    </location>
    <ligand>
        <name>NADP(+)</name>
        <dbReference type="ChEBI" id="CHEBI:58349"/>
    </ligand>
</feature>
<feature type="binding site" evidence="7">
    <location>
        <position position="232"/>
    </location>
    <ligand>
        <name>substrate</name>
    </ligand>
</feature>
<reference evidence="10 11" key="1">
    <citation type="submission" date="2016-12" db="EMBL/GenBank/DDBJ databases">
        <authorList>
            <person name="Song W.-J."/>
            <person name="Kurnit D.M."/>
        </authorList>
    </citation>
    <scope>NUCLEOTIDE SEQUENCE [LARGE SCALE GENOMIC DNA]</scope>
    <source>
        <strain evidence="10 11">DSM 18488</strain>
    </source>
</reference>
<dbReference type="InterPro" id="IPR022674">
    <property type="entry name" value="G6P_DH_NAD-bd"/>
</dbReference>
<dbReference type="RefSeq" id="WP_073612048.1">
    <property type="nucleotide sequence ID" value="NZ_FRFE01000002.1"/>
</dbReference>
<evidence type="ECO:0000256" key="7">
    <source>
        <dbReference type="HAMAP-Rule" id="MF_00966"/>
    </source>
</evidence>
<keyword evidence="11" id="KW-1185">Reference proteome</keyword>
<feature type="binding site" evidence="7">
    <location>
        <position position="333"/>
    </location>
    <ligand>
        <name>substrate</name>
    </ligand>
</feature>
<dbReference type="NCBIfam" id="TIGR00871">
    <property type="entry name" value="zwf"/>
    <property type="match status" value="1"/>
</dbReference>
<accession>A0A1M7XYR7</accession>
<dbReference type="GO" id="GO:0005829">
    <property type="term" value="C:cytosol"/>
    <property type="evidence" value="ECO:0007669"/>
    <property type="project" value="TreeGrafter"/>
</dbReference>
<dbReference type="HAMAP" id="MF_00966">
    <property type="entry name" value="G6PD"/>
    <property type="match status" value="1"/>
</dbReference>
<dbReference type="PRINTS" id="PR00079">
    <property type="entry name" value="G6PDHDRGNASE"/>
</dbReference>
<evidence type="ECO:0000259" key="9">
    <source>
        <dbReference type="Pfam" id="PF02781"/>
    </source>
</evidence>
<evidence type="ECO:0000256" key="2">
    <source>
        <dbReference type="ARBA" id="ARBA00009975"/>
    </source>
</evidence>
<feature type="binding site" evidence="7">
    <location>
        <position position="175"/>
    </location>
    <ligand>
        <name>substrate</name>
    </ligand>
</feature>
<dbReference type="InterPro" id="IPR036291">
    <property type="entry name" value="NAD(P)-bd_dom_sf"/>
</dbReference>
<dbReference type="Gene3D" id="3.30.360.10">
    <property type="entry name" value="Dihydrodipicolinate Reductase, domain 2"/>
    <property type="match status" value="1"/>
</dbReference>
<keyword evidence="4 7" id="KW-0521">NADP</keyword>
<dbReference type="InterPro" id="IPR019796">
    <property type="entry name" value="G6P_DH_AS"/>
</dbReference>
<comment type="similarity">
    <text evidence="2 7">Belongs to the glucose-6-phosphate dehydrogenase family.</text>
</comment>
<dbReference type="OrthoDB" id="9802739at2"/>